<evidence type="ECO:0008006" key="3">
    <source>
        <dbReference type="Google" id="ProtNLM"/>
    </source>
</evidence>
<dbReference type="SUPFAM" id="SSF56935">
    <property type="entry name" value="Porins"/>
    <property type="match status" value="1"/>
</dbReference>
<dbReference type="Proteomes" id="UP000425960">
    <property type="component" value="Chromosome"/>
</dbReference>
<proteinExistence type="predicted"/>
<accession>A0A5K7ZGX0</accession>
<dbReference type="Pfam" id="PF10082">
    <property type="entry name" value="BBP2_2"/>
    <property type="match status" value="2"/>
</dbReference>
<gene>
    <name evidence="1" type="ORF">DSCO28_19180</name>
</gene>
<dbReference type="InterPro" id="IPR023614">
    <property type="entry name" value="Porin_dom_sf"/>
</dbReference>
<evidence type="ECO:0000313" key="2">
    <source>
        <dbReference type="Proteomes" id="UP000425960"/>
    </source>
</evidence>
<reference evidence="1 2" key="1">
    <citation type="submission" date="2019-11" db="EMBL/GenBank/DDBJ databases">
        <title>Comparative genomics of hydrocarbon-degrading Desulfosarcina strains.</title>
        <authorList>
            <person name="Watanabe M."/>
            <person name="Kojima H."/>
            <person name="Fukui M."/>
        </authorList>
    </citation>
    <scope>NUCLEOTIDE SEQUENCE [LARGE SCALE GENOMIC DNA]</scope>
    <source>
        <strain evidence="1 2">28bB2T</strain>
    </source>
</reference>
<sequence length="418" mass="47355">MKKLIEHLVVGFLIVTPQMAGAAINIMPHLSTGIEHTDNLYLAPDSEESDTITTVSPGVTVEFSGRTAALSASYAPSYTMYDKLENSDYWEHRVGLTGWWQATRHLRWEANHSYLRTEDPVSEDDLTIRRSRETYTRNTTGARMNYQFGAENSLYADGAYRSLDNSDPTIIDSKEYSIGAGVTYWFNARWGMDTGAEYTDATYDDGLDDNNEILGRIRVNHRFNPHLTGFGVYEHTLHEADEDTEVDYTVHDGGVGVDYALGPTMDLSVGLHYIYLDVDDGDTKSFTPVNLSLSKRFQRGSITLSGEGGYNYTSLTAENLGTYEYYDVRLSGDYAFTRRLSGDATGVYGYRNYLDTEPSRKEDIIRADCGLSFHLWQWLSMRAGYTYRTVNSDIDSDDYVENRFSLMLTLAPPRPYRF</sequence>
<evidence type="ECO:0000313" key="1">
    <source>
        <dbReference type="EMBL" id="BBO81352.1"/>
    </source>
</evidence>
<dbReference type="KEGG" id="dov:DSCO28_19180"/>
<organism evidence="1 2">
    <name type="scientific">Desulfosarcina ovata subsp. sediminis</name>
    <dbReference type="NCBI Taxonomy" id="885957"/>
    <lineage>
        <taxon>Bacteria</taxon>
        <taxon>Pseudomonadati</taxon>
        <taxon>Thermodesulfobacteriota</taxon>
        <taxon>Desulfobacteria</taxon>
        <taxon>Desulfobacterales</taxon>
        <taxon>Desulfosarcinaceae</taxon>
        <taxon>Desulfosarcina</taxon>
    </lineage>
</organism>
<dbReference type="RefSeq" id="WP_173179261.1">
    <property type="nucleotide sequence ID" value="NZ_AP021876.1"/>
</dbReference>
<name>A0A5K7ZGX0_9BACT</name>
<dbReference type="EMBL" id="AP021876">
    <property type="protein sequence ID" value="BBO81352.1"/>
    <property type="molecule type" value="Genomic_DNA"/>
</dbReference>
<dbReference type="AlphaFoldDB" id="A0A5K7ZGX0"/>
<dbReference type="Gene3D" id="2.40.160.10">
    <property type="entry name" value="Porin"/>
    <property type="match status" value="1"/>
</dbReference>
<dbReference type="InterPro" id="IPR018759">
    <property type="entry name" value="BBP2_2"/>
</dbReference>
<protein>
    <recommendedName>
        <fullName evidence="3">Outer membrane beta-barrel protein</fullName>
    </recommendedName>
</protein>